<evidence type="ECO:0000313" key="1">
    <source>
        <dbReference type="EMBL" id="KAH8381540.1"/>
    </source>
</evidence>
<comment type="caution">
    <text evidence="1">The sequence shown here is derived from an EMBL/GenBank/DDBJ whole genome shotgun (WGS) entry which is preliminary data.</text>
</comment>
<protein>
    <submittedName>
        <fullName evidence="1">Uncharacterized protein</fullName>
    </submittedName>
</protein>
<reference evidence="1" key="1">
    <citation type="journal article" date="2021" name="Mol. Ecol. Resour.">
        <title>Phylogenomic analyses of the genus Drosophila reveals genomic signals of climate adaptation.</title>
        <authorList>
            <person name="Li F."/>
            <person name="Rane R.V."/>
            <person name="Luria V."/>
            <person name="Xiong Z."/>
            <person name="Chen J."/>
            <person name="Li Z."/>
            <person name="Catullo R.A."/>
            <person name="Griffin P.C."/>
            <person name="Schiffer M."/>
            <person name="Pearce S."/>
            <person name="Lee S.F."/>
            <person name="McElroy K."/>
            <person name="Stocker A."/>
            <person name="Shirriffs J."/>
            <person name="Cockerell F."/>
            <person name="Coppin C."/>
            <person name="Sgro C.M."/>
            <person name="Karger A."/>
            <person name="Cain J.W."/>
            <person name="Weber J.A."/>
            <person name="Santpere G."/>
            <person name="Kirschner M.W."/>
            <person name="Hoffmann A.A."/>
            <person name="Oakeshott J.G."/>
            <person name="Zhang G."/>
        </authorList>
    </citation>
    <scope>NUCLEOTIDE SEQUENCE</scope>
    <source>
        <strain evidence="1">BGI-SZ-2011g</strain>
    </source>
</reference>
<keyword evidence="2" id="KW-1185">Reference proteome</keyword>
<name>A0AAD4K7C2_9MUSC</name>
<accession>A0AAD4K7C2</accession>
<dbReference type="EMBL" id="JAJJHW010000824">
    <property type="protein sequence ID" value="KAH8381540.1"/>
    <property type="molecule type" value="Genomic_DNA"/>
</dbReference>
<evidence type="ECO:0000313" key="2">
    <source>
        <dbReference type="Proteomes" id="UP001200034"/>
    </source>
</evidence>
<sequence>MCAIGLSGRQQRFKDNQLHSVCNVPYNSSVWQVWLAARLAGWLANVTFCPI</sequence>
<organism evidence="1 2">
    <name type="scientific">Drosophila rubida</name>
    <dbReference type="NCBI Taxonomy" id="30044"/>
    <lineage>
        <taxon>Eukaryota</taxon>
        <taxon>Metazoa</taxon>
        <taxon>Ecdysozoa</taxon>
        <taxon>Arthropoda</taxon>
        <taxon>Hexapoda</taxon>
        <taxon>Insecta</taxon>
        <taxon>Pterygota</taxon>
        <taxon>Neoptera</taxon>
        <taxon>Endopterygota</taxon>
        <taxon>Diptera</taxon>
        <taxon>Brachycera</taxon>
        <taxon>Muscomorpha</taxon>
        <taxon>Ephydroidea</taxon>
        <taxon>Drosophilidae</taxon>
        <taxon>Drosophila</taxon>
    </lineage>
</organism>
<dbReference type="AlphaFoldDB" id="A0AAD4K7C2"/>
<proteinExistence type="predicted"/>
<dbReference type="Proteomes" id="UP001200034">
    <property type="component" value="Unassembled WGS sequence"/>
</dbReference>
<gene>
    <name evidence="1" type="ORF">KR093_007653</name>
</gene>